<protein>
    <recommendedName>
        <fullName evidence="4">EamA domain-containing protein</fullName>
    </recommendedName>
</protein>
<dbReference type="Proteomes" id="UP000216446">
    <property type="component" value="Unassembled WGS sequence"/>
</dbReference>
<proteinExistence type="predicted"/>
<reference evidence="2 3" key="1">
    <citation type="submission" date="2016-11" db="EMBL/GenBank/DDBJ databases">
        <title>Study of marine rhodopsin-containing bacteria.</title>
        <authorList>
            <person name="Yoshizawa S."/>
            <person name="Kumagai Y."/>
            <person name="Kogure K."/>
        </authorList>
    </citation>
    <scope>NUCLEOTIDE SEQUENCE [LARGE SCALE GENOMIC DNA]</scope>
    <source>
        <strain evidence="2 3">SG-29</strain>
    </source>
</reference>
<accession>A0A259U178</accession>
<comment type="caution">
    <text evidence="2">The sequence shown here is derived from an EMBL/GenBank/DDBJ whole genome shotgun (WGS) entry which is preliminary data.</text>
</comment>
<keyword evidence="3" id="KW-1185">Reference proteome</keyword>
<dbReference type="EMBL" id="MQWB01000001">
    <property type="protein sequence ID" value="OZC03742.1"/>
    <property type="molecule type" value="Genomic_DNA"/>
</dbReference>
<dbReference type="RefSeq" id="WP_094549448.1">
    <property type="nucleotide sequence ID" value="NZ_MQWB01000001.1"/>
</dbReference>
<feature type="transmembrane region" description="Helical" evidence="1">
    <location>
        <begin position="31"/>
        <end position="52"/>
    </location>
</feature>
<keyword evidence="1" id="KW-0472">Membrane</keyword>
<evidence type="ECO:0000256" key="1">
    <source>
        <dbReference type="SAM" id="Phobius"/>
    </source>
</evidence>
<organism evidence="2 3">
    <name type="scientific">Rubricoccus marinus</name>
    <dbReference type="NCBI Taxonomy" id="716817"/>
    <lineage>
        <taxon>Bacteria</taxon>
        <taxon>Pseudomonadati</taxon>
        <taxon>Rhodothermota</taxon>
        <taxon>Rhodothermia</taxon>
        <taxon>Rhodothermales</taxon>
        <taxon>Rubricoccaceae</taxon>
        <taxon>Rubricoccus</taxon>
    </lineage>
</organism>
<keyword evidence="1" id="KW-1133">Transmembrane helix</keyword>
<evidence type="ECO:0008006" key="4">
    <source>
        <dbReference type="Google" id="ProtNLM"/>
    </source>
</evidence>
<evidence type="ECO:0000313" key="2">
    <source>
        <dbReference type="EMBL" id="OZC03742.1"/>
    </source>
</evidence>
<sequence>MLLSPFPLLLAIAGTVTYHLAQKAVPEDASPFGVIALAYLVGFVCALGALLASGGAVTETARMAWKPAVVLGLGALVIEVGYLLAYRAGWPISTVSLIANVAVAAILLGVGIFVYRETLTLAQWSGVALCVAGLGLIAWR</sequence>
<name>A0A259U178_9BACT</name>
<feature type="transmembrane region" description="Helical" evidence="1">
    <location>
        <begin position="121"/>
        <end position="139"/>
    </location>
</feature>
<keyword evidence="1" id="KW-0812">Transmembrane</keyword>
<evidence type="ECO:0000313" key="3">
    <source>
        <dbReference type="Proteomes" id="UP000216446"/>
    </source>
</evidence>
<feature type="transmembrane region" description="Helical" evidence="1">
    <location>
        <begin position="64"/>
        <end position="84"/>
    </location>
</feature>
<feature type="transmembrane region" description="Helical" evidence="1">
    <location>
        <begin position="90"/>
        <end position="114"/>
    </location>
</feature>
<gene>
    <name evidence="2" type="ORF">BSZ36_12570</name>
</gene>
<dbReference type="OrthoDB" id="2294582at2"/>
<dbReference type="AlphaFoldDB" id="A0A259U178"/>
<dbReference type="InParanoid" id="A0A259U178"/>